<reference evidence="2 3" key="1">
    <citation type="submission" date="2020-07" db="EMBL/GenBank/DDBJ databases">
        <title>Spirosoma foliorum sp. nov., isolated from the leaves on the Nejang mountain Korea, Republic of.</title>
        <authorList>
            <person name="Ho H."/>
            <person name="Lee Y.-J."/>
            <person name="Nurcahyanto D.-A."/>
            <person name="Kim S.-G."/>
        </authorList>
    </citation>
    <scope>NUCLEOTIDE SEQUENCE [LARGE SCALE GENOMIC DNA]</scope>
    <source>
        <strain evidence="2 3">PL0136</strain>
    </source>
</reference>
<keyword evidence="1" id="KW-0732">Signal</keyword>
<dbReference type="KEGG" id="sfol:H3H32_01445"/>
<name>A0A7G5GXR2_9BACT</name>
<keyword evidence="3" id="KW-1185">Reference proteome</keyword>
<sequence>MNRFLLSLTLLTACCLSAFAQRWQGQIGTNLAALPGRSAELATAWSPNLDTWALTLNAGYTYQNHAAAAPSDYACDCGFSALNSSGAFVKVGSRIDAIRMVKSKARIGLPIGLILIGSQYQQDATIRSFPSGHDLFSTQSAQGFIIGAGVTAAMNIRLSNHWNIDLGIQKFIGLQKRTDYLLFANFRTYQPGIGLTSWDKFWPGLQGIVTVNYRLGGL</sequence>
<evidence type="ECO:0000313" key="3">
    <source>
        <dbReference type="Proteomes" id="UP000515369"/>
    </source>
</evidence>
<dbReference type="AlphaFoldDB" id="A0A7G5GXR2"/>
<feature type="chain" id="PRO_5028918770" description="Outer membrane protein beta-barrel domain-containing protein" evidence="1">
    <location>
        <begin position="21"/>
        <end position="218"/>
    </location>
</feature>
<accession>A0A7G5GXR2</accession>
<dbReference type="Proteomes" id="UP000515369">
    <property type="component" value="Chromosome"/>
</dbReference>
<protein>
    <recommendedName>
        <fullName evidence="4">Outer membrane protein beta-barrel domain-containing protein</fullName>
    </recommendedName>
</protein>
<gene>
    <name evidence="2" type="ORF">H3H32_01445</name>
</gene>
<organism evidence="2 3">
    <name type="scientific">Spirosoma foliorum</name>
    <dbReference type="NCBI Taxonomy" id="2710596"/>
    <lineage>
        <taxon>Bacteria</taxon>
        <taxon>Pseudomonadati</taxon>
        <taxon>Bacteroidota</taxon>
        <taxon>Cytophagia</taxon>
        <taxon>Cytophagales</taxon>
        <taxon>Cytophagaceae</taxon>
        <taxon>Spirosoma</taxon>
    </lineage>
</organism>
<evidence type="ECO:0000313" key="2">
    <source>
        <dbReference type="EMBL" id="QMW03654.1"/>
    </source>
</evidence>
<evidence type="ECO:0008006" key="4">
    <source>
        <dbReference type="Google" id="ProtNLM"/>
    </source>
</evidence>
<evidence type="ECO:0000256" key="1">
    <source>
        <dbReference type="SAM" id="SignalP"/>
    </source>
</evidence>
<feature type="signal peptide" evidence="1">
    <location>
        <begin position="1"/>
        <end position="20"/>
    </location>
</feature>
<proteinExistence type="predicted"/>
<dbReference type="RefSeq" id="WP_182460911.1">
    <property type="nucleotide sequence ID" value="NZ_CP059732.1"/>
</dbReference>
<dbReference type="EMBL" id="CP059732">
    <property type="protein sequence ID" value="QMW03654.1"/>
    <property type="molecule type" value="Genomic_DNA"/>
</dbReference>